<dbReference type="Pfam" id="PF00072">
    <property type="entry name" value="Response_reg"/>
    <property type="match status" value="1"/>
</dbReference>
<keyword evidence="1" id="KW-0597">Phosphoprotein</keyword>
<dbReference type="InterPro" id="IPR037522">
    <property type="entry name" value="HD_GYP_dom"/>
</dbReference>
<dbReference type="InterPro" id="IPR052020">
    <property type="entry name" value="Cyclic_di-GMP/3'3'-cGAMP_PDE"/>
</dbReference>
<dbReference type="GO" id="GO:0000160">
    <property type="term" value="P:phosphorelay signal transduction system"/>
    <property type="evidence" value="ECO:0007669"/>
    <property type="project" value="InterPro"/>
</dbReference>
<proteinExistence type="predicted"/>
<dbReference type="InterPro" id="IPR011006">
    <property type="entry name" value="CheY-like_superfamily"/>
</dbReference>
<feature type="domain" description="Response regulatory" evidence="2">
    <location>
        <begin position="2"/>
        <end position="119"/>
    </location>
</feature>
<evidence type="ECO:0000259" key="3">
    <source>
        <dbReference type="PROSITE" id="PS51832"/>
    </source>
</evidence>
<organism evidence="4 5">
    <name type="scientific">Yoonia vestfoldensis SKA53</name>
    <dbReference type="NCBI Taxonomy" id="314232"/>
    <lineage>
        <taxon>Bacteria</taxon>
        <taxon>Pseudomonadati</taxon>
        <taxon>Pseudomonadota</taxon>
        <taxon>Alphaproteobacteria</taxon>
        <taxon>Rhodobacterales</taxon>
        <taxon>Paracoccaceae</taxon>
        <taxon>Yoonia</taxon>
    </lineage>
</organism>
<dbReference type="Gene3D" id="3.40.50.2300">
    <property type="match status" value="1"/>
</dbReference>
<dbReference type="PANTHER" id="PTHR45228">
    <property type="entry name" value="CYCLIC DI-GMP PHOSPHODIESTERASE TM_0186-RELATED"/>
    <property type="match status" value="1"/>
</dbReference>
<reference evidence="4 5" key="1">
    <citation type="submission" date="2006-01" db="EMBL/GenBank/DDBJ databases">
        <authorList>
            <person name="Hagstrom A."/>
            <person name="Ferriera S."/>
            <person name="Johnson J."/>
            <person name="Kravitz S."/>
            <person name="Halpern A."/>
            <person name="Remington K."/>
            <person name="Beeson K."/>
            <person name="Tran B."/>
            <person name="Rogers Y.-H."/>
            <person name="Friedman R."/>
            <person name="Venter J.C."/>
        </authorList>
    </citation>
    <scope>NUCLEOTIDE SEQUENCE [LARGE SCALE GENOMIC DNA]</scope>
    <source>
        <strain evidence="4 5">SKA53</strain>
    </source>
</reference>
<evidence type="ECO:0000313" key="4">
    <source>
        <dbReference type="EMBL" id="EAQ06063.1"/>
    </source>
</evidence>
<dbReference type="eggNOG" id="COG3437">
    <property type="taxonomic scope" value="Bacteria"/>
</dbReference>
<dbReference type="SMART" id="SM00448">
    <property type="entry name" value="REC"/>
    <property type="match status" value="1"/>
</dbReference>
<comment type="caution">
    <text evidence="4">The sequence shown here is derived from an EMBL/GenBank/DDBJ whole genome shotgun (WGS) entry which is preliminary data.</text>
</comment>
<name>A3V747_9RHOB</name>
<dbReference type="Proteomes" id="UP000004507">
    <property type="component" value="Unassembled WGS sequence"/>
</dbReference>
<dbReference type="HOGENOM" id="CLU_000445_92_10_5"/>
<evidence type="ECO:0000256" key="1">
    <source>
        <dbReference type="PROSITE-ProRule" id="PRU00169"/>
    </source>
</evidence>
<dbReference type="EMBL" id="AAMS01000006">
    <property type="protein sequence ID" value="EAQ06063.1"/>
    <property type="molecule type" value="Genomic_DNA"/>
</dbReference>
<dbReference type="CDD" id="cd00077">
    <property type="entry name" value="HDc"/>
    <property type="match status" value="1"/>
</dbReference>
<sequence length="348" mass="39215">MRVCIVDDEPISRSVIRAVLSRSEEYEVECFSDAISALARCRDVMFDLVLVDYRMPDMDGITCITHLRALADYQFIPVIMLTADHDRELRLSAVRSGATDFLNKPFDPDELRVRAQNLLSLRKAQLALMDRALHLDAEVRQATRKLAEREEELIWRLARAIELRDGTTQQHISRVAAVAEIIARTLGQSKAFCRTIYLAAPLHDTGKIGISDAVLNKPAALTDDERLEIQRHIEIGAEILKDGDSDLIRMAYDIALYHHEKWDGSGYGKGLAGTDIPLPARITAVADVFDALFSERPYKEAWSFEKAYAEILRQSGRHFDPRCVLAFTAGLTEIKKYYTDPAVTTHVA</sequence>
<dbReference type="InterPro" id="IPR001789">
    <property type="entry name" value="Sig_transdc_resp-reg_receiver"/>
</dbReference>
<dbReference type="PROSITE" id="PS50110">
    <property type="entry name" value="RESPONSE_REGULATORY"/>
    <property type="match status" value="1"/>
</dbReference>
<protein>
    <submittedName>
        <fullName evidence="4">Metal dependent phosphohydrolase, HD region</fullName>
    </submittedName>
</protein>
<dbReference type="STRING" id="314232.SKA53_08156"/>
<accession>A3V747</accession>
<dbReference type="GO" id="GO:0008081">
    <property type="term" value="F:phosphoric diester hydrolase activity"/>
    <property type="evidence" value="ECO:0007669"/>
    <property type="project" value="UniProtKB-ARBA"/>
</dbReference>
<keyword evidence="4" id="KW-0378">Hydrolase</keyword>
<dbReference type="AlphaFoldDB" id="A3V747"/>
<dbReference type="SUPFAM" id="SSF52172">
    <property type="entry name" value="CheY-like"/>
    <property type="match status" value="1"/>
</dbReference>
<dbReference type="SMART" id="SM00471">
    <property type="entry name" value="HDc"/>
    <property type="match status" value="1"/>
</dbReference>
<evidence type="ECO:0000259" key="2">
    <source>
        <dbReference type="PROSITE" id="PS50110"/>
    </source>
</evidence>
<dbReference type="CDD" id="cd17551">
    <property type="entry name" value="REC_RpfG-like"/>
    <property type="match status" value="1"/>
</dbReference>
<dbReference type="Gene3D" id="1.10.3210.10">
    <property type="entry name" value="Hypothetical protein af1432"/>
    <property type="match status" value="1"/>
</dbReference>
<feature type="domain" description="HD-GYP" evidence="3">
    <location>
        <begin position="146"/>
        <end position="343"/>
    </location>
</feature>
<dbReference type="PANTHER" id="PTHR45228:SF1">
    <property type="entry name" value="CYCLIC DI-GMP PHOSPHODIESTERASE TM_0186"/>
    <property type="match status" value="1"/>
</dbReference>
<dbReference type="PROSITE" id="PS51832">
    <property type="entry name" value="HD_GYP"/>
    <property type="match status" value="1"/>
</dbReference>
<dbReference type="Pfam" id="PF13487">
    <property type="entry name" value="HD_5"/>
    <property type="match status" value="1"/>
</dbReference>
<feature type="modified residue" description="4-aspartylphosphate" evidence="1">
    <location>
        <position position="52"/>
    </location>
</feature>
<dbReference type="OrthoDB" id="7326651at2"/>
<dbReference type="SUPFAM" id="SSF109604">
    <property type="entry name" value="HD-domain/PDEase-like"/>
    <property type="match status" value="1"/>
</dbReference>
<keyword evidence="5" id="KW-1185">Reference proteome</keyword>
<evidence type="ECO:0000313" key="5">
    <source>
        <dbReference type="Proteomes" id="UP000004507"/>
    </source>
</evidence>
<dbReference type="RefSeq" id="WP_007205583.1">
    <property type="nucleotide sequence ID" value="NZ_CH672414.1"/>
</dbReference>
<gene>
    <name evidence="4" type="ORF">SKA53_08156</name>
</gene>
<dbReference type="InterPro" id="IPR003607">
    <property type="entry name" value="HD/PDEase_dom"/>
</dbReference>